<sequence length="368" mass="40766">MNVQTLPMLRFIDHTGASINPLPSWADSPTLVRFYQDMMLARTYDNKAVALQRTGKLGTYPSHLGAEAYGVAIGHAMHPRDVFIPYYRDMPAMWVRGIPMEKNLQYWGGDERGSDFHVIPKDGQQAEPSRDLPFCVPIATQCTHAVGVAAALKIEHQHHAALVTCGDGATSKGDFLESINCAGAWNLPLVFVVNNNQWAISVPRALQSAADFLSDKAKGAGIEGITVDGNDVVAMYDCVLSALDRARKGKGPTLIEAISYRLSDHTTADDASRYRSDEELNQAWQFEPIARLRKYLMNNGLWDDAQEQALQASCKEQVEQAVEHYKNLPPQAPETAFDYLYEHAPSELNAQRDQIINKAIRMQGGNHG</sequence>
<dbReference type="InterPro" id="IPR017596">
    <property type="entry name" value="PdhA/BkdA"/>
</dbReference>
<dbReference type="InterPro" id="IPR050771">
    <property type="entry name" value="Alpha-ketoacid_DH_E1_comp"/>
</dbReference>
<reference evidence="6 7" key="1">
    <citation type="submission" date="2018-12" db="EMBL/GenBank/DDBJ databases">
        <title>Vibrio sp. isolated from China Sea.</title>
        <authorList>
            <person name="Li Y."/>
        </authorList>
    </citation>
    <scope>NUCLEOTIDE SEQUENCE [LARGE SCALE GENOMIC DNA]</scope>
    <source>
        <strain evidence="6 7">BEI207</strain>
    </source>
</reference>
<organism evidence="6 7">
    <name type="scientific">Vibrio aquaticus</name>
    <dbReference type="NCBI Taxonomy" id="2496559"/>
    <lineage>
        <taxon>Bacteria</taxon>
        <taxon>Pseudomonadati</taxon>
        <taxon>Pseudomonadota</taxon>
        <taxon>Gammaproteobacteria</taxon>
        <taxon>Vibrionales</taxon>
        <taxon>Vibrionaceae</taxon>
        <taxon>Vibrio</taxon>
    </lineage>
</organism>
<feature type="domain" description="Dehydrogenase E1 component" evidence="5">
    <location>
        <begin position="37"/>
        <end position="333"/>
    </location>
</feature>
<evidence type="ECO:0000313" key="6">
    <source>
        <dbReference type="EMBL" id="RTZ17531.1"/>
    </source>
</evidence>
<dbReference type="CDD" id="cd02000">
    <property type="entry name" value="TPP_E1_PDC_ADC_BCADC"/>
    <property type="match status" value="1"/>
</dbReference>
<name>A0A3S0ML22_9VIBR</name>
<comment type="function">
    <text evidence="4">The pyruvate dehydrogenase complex catalyzes the overall conversion of pyruvate to acetyl-CoA and CO(2). It contains multiple copies of three enzymatic components: pyruvate dehydrogenase (E1), dihydrolipoamide acetyltransferase (E2) and lipoamide dehydrogenase (E3).</text>
</comment>
<evidence type="ECO:0000256" key="3">
    <source>
        <dbReference type="ARBA" id="ARBA00023052"/>
    </source>
</evidence>
<proteinExistence type="predicted"/>
<dbReference type="Pfam" id="PF00676">
    <property type="entry name" value="E1_dh"/>
    <property type="match status" value="1"/>
</dbReference>
<dbReference type="GO" id="GO:0004739">
    <property type="term" value="F:pyruvate dehydrogenase (acetyl-transferring) activity"/>
    <property type="evidence" value="ECO:0007669"/>
    <property type="project" value="UniProtKB-UniRule"/>
</dbReference>
<gene>
    <name evidence="6" type="primary">pdhA</name>
    <name evidence="6" type="ORF">EJ063_01745</name>
</gene>
<dbReference type="Gene3D" id="3.40.50.970">
    <property type="match status" value="1"/>
</dbReference>
<keyword evidence="7" id="KW-1185">Reference proteome</keyword>
<evidence type="ECO:0000259" key="5">
    <source>
        <dbReference type="Pfam" id="PF00676"/>
    </source>
</evidence>
<dbReference type="SUPFAM" id="SSF52518">
    <property type="entry name" value="Thiamin diphosphate-binding fold (THDP-binding)"/>
    <property type="match status" value="1"/>
</dbReference>
<comment type="caution">
    <text evidence="6">The sequence shown here is derived from an EMBL/GenBank/DDBJ whole genome shotgun (WGS) entry which is preliminary data.</text>
</comment>
<dbReference type="RefSeq" id="WP_126572287.1">
    <property type="nucleotide sequence ID" value="NZ_RXZH01000001.1"/>
</dbReference>
<dbReference type="GO" id="GO:0009083">
    <property type="term" value="P:branched-chain amino acid catabolic process"/>
    <property type="evidence" value="ECO:0007669"/>
    <property type="project" value="TreeGrafter"/>
</dbReference>
<dbReference type="Proteomes" id="UP000268973">
    <property type="component" value="Unassembled WGS sequence"/>
</dbReference>
<evidence type="ECO:0000256" key="1">
    <source>
        <dbReference type="ARBA" id="ARBA00001964"/>
    </source>
</evidence>
<dbReference type="NCBIfam" id="TIGR03181">
    <property type="entry name" value="PDH_E1_alph_x"/>
    <property type="match status" value="1"/>
</dbReference>
<dbReference type="InterPro" id="IPR001017">
    <property type="entry name" value="DH_E1"/>
</dbReference>
<dbReference type="PANTHER" id="PTHR43380">
    <property type="entry name" value="2-OXOISOVALERATE DEHYDROGENASE SUBUNIT ALPHA, MITOCHONDRIAL"/>
    <property type="match status" value="1"/>
</dbReference>
<evidence type="ECO:0000313" key="7">
    <source>
        <dbReference type="Proteomes" id="UP000268973"/>
    </source>
</evidence>
<comment type="catalytic activity">
    <reaction evidence="4">
        <text>N(6)-[(R)-lipoyl]-L-lysyl-[protein] + pyruvate + H(+) = N(6)-[(R)-S(8)-acetyldihydrolipoyl]-L-lysyl-[protein] + CO2</text>
        <dbReference type="Rhea" id="RHEA:19189"/>
        <dbReference type="Rhea" id="RHEA-COMP:10474"/>
        <dbReference type="Rhea" id="RHEA-COMP:10478"/>
        <dbReference type="ChEBI" id="CHEBI:15361"/>
        <dbReference type="ChEBI" id="CHEBI:15378"/>
        <dbReference type="ChEBI" id="CHEBI:16526"/>
        <dbReference type="ChEBI" id="CHEBI:83099"/>
        <dbReference type="ChEBI" id="CHEBI:83111"/>
        <dbReference type="EC" id="1.2.4.1"/>
    </reaction>
</comment>
<protein>
    <recommendedName>
        <fullName evidence="4">Pyruvate dehydrogenase E1 component subunit alpha</fullName>
        <ecNumber evidence="4">1.2.4.1</ecNumber>
    </recommendedName>
</protein>
<dbReference type="EMBL" id="RXZH01000001">
    <property type="protein sequence ID" value="RTZ17531.1"/>
    <property type="molecule type" value="Genomic_DNA"/>
</dbReference>
<evidence type="ECO:0000256" key="4">
    <source>
        <dbReference type="RuleBase" id="RU366007"/>
    </source>
</evidence>
<keyword evidence="3 4" id="KW-0786">Thiamine pyrophosphate</keyword>
<dbReference type="PANTHER" id="PTHR43380:SF1">
    <property type="entry name" value="2-OXOISOVALERATE DEHYDROGENASE SUBUNIT ALPHA, MITOCHONDRIAL"/>
    <property type="match status" value="1"/>
</dbReference>
<dbReference type="EC" id="1.2.4.1" evidence="4"/>
<dbReference type="InterPro" id="IPR029061">
    <property type="entry name" value="THDP-binding"/>
</dbReference>
<comment type="cofactor">
    <cofactor evidence="1 4">
        <name>thiamine diphosphate</name>
        <dbReference type="ChEBI" id="CHEBI:58937"/>
    </cofactor>
</comment>
<accession>A0A3S0ML22</accession>
<keyword evidence="2 4" id="KW-0560">Oxidoreductase</keyword>
<comment type="subunit">
    <text evidence="4">Heterodimer of an alpha and a beta chain.</text>
</comment>
<evidence type="ECO:0000256" key="2">
    <source>
        <dbReference type="ARBA" id="ARBA00023002"/>
    </source>
</evidence>
<dbReference type="AlphaFoldDB" id="A0A3S0ML22"/>
<dbReference type="OrthoDB" id="9766715at2"/>
<keyword evidence="4 6" id="KW-0670">Pyruvate</keyword>